<sequence length="119" mass="12927">MRFLKVLFWLLLGGLVAGFVIYNGDERVNVHLWSGLIADFSLPLLLILVFLAGLLPVLLAYHALRWRMRQRITGLERALNDIRAIQAMPEPASAPAPTPAPVPAIPASPQGGLPLGDAQ</sequence>
<keyword evidence="2" id="KW-0812">Transmembrane</keyword>
<keyword evidence="4" id="KW-1185">Reference proteome</keyword>
<evidence type="ECO:0000313" key="3">
    <source>
        <dbReference type="EMBL" id="MBB4097908.1"/>
    </source>
</evidence>
<proteinExistence type="predicted"/>
<name>A0A7W6JQX3_9SPHN</name>
<organism evidence="3 4">
    <name type="scientific">Sphingomonas kyeonggiensis</name>
    <dbReference type="NCBI Taxonomy" id="1268553"/>
    <lineage>
        <taxon>Bacteria</taxon>
        <taxon>Pseudomonadati</taxon>
        <taxon>Pseudomonadota</taxon>
        <taxon>Alphaproteobacteria</taxon>
        <taxon>Sphingomonadales</taxon>
        <taxon>Sphingomonadaceae</taxon>
        <taxon>Sphingomonas</taxon>
    </lineage>
</organism>
<comment type="caution">
    <text evidence="3">The sequence shown here is derived from an EMBL/GenBank/DDBJ whole genome shotgun (WGS) entry which is preliminary data.</text>
</comment>
<dbReference type="RefSeq" id="WP_246425913.1">
    <property type="nucleotide sequence ID" value="NZ_JACIEH010000001.1"/>
</dbReference>
<dbReference type="AlphaFoldDB" id="A0A7W6JQX3"/>
<keyword evidence="2" id="KW-1133">Transmembrane helix</keyword>
<accession>A0A7W6JQX3</accession>
<protein>
    <submittedName>
        <fullName evidence="3">Putative integral membrane protein</fullName>
    </submittedName>
</protein>
<feature type="region of interest" description="Disordered" evidence="1">
    <location>
        <begin position="90"/>
        <end position="119"/>
    </location>
</feature>
<dbReference type="Proteomes" id="UP000557392">
    <property type="component" value="Unassembled WGS sequence"/>
</dbReference>
<evidence type="ECO:0000256" key="1">
    <source>
        <dbReference type="SAM" id="MobiDB-lite"/>
    </source>
</evidence>
<evidence type="ECO:0000313" key="4">
    <source>
        <dbReference type="Proteomes" id="UP000557392"/>
    </source>
</evidence>
<feature type="transmembrane region" description="Helical" evidence="2">
    <location>
        <begin position="42"/>
        <end position="61"/>
    </location>
</feature>
<evidence type="ECO:0000256" key="2">
    <source>
        <dbReference type="SAM" id="Phobius"/>
    </source>
</evidence>
<gene>
    <name evidence="3" type="ORF">GGR46_001441</name>
</gene>
<feature type="compositionally biased region" description="Pro residues" evidence="1">
    <location>
        <begin position="92"/>
        <end position="106"/>
    </location>
</feature>
<dbReference type="EMBL" id="JACIEH010000001">
    <property type="protein sequence ID" value="MBB4097908.1"/>
    <property type="molecule type" value="Genomic_DNA"/>
</dbReference>
<dbReference type="GO" id="GO:0005886">
    <property type="term" value="C:plasma membrane"/>
    <property type="evidence" value="ECO:0007669"/>
    <property type="project" value="InterPro"/>
</dbReference>
<keyword evidence="2" id="KW-0472">Membrane</keyword>
<reference evidence="3 4" key="1">
    <citation type="submission" date="2020-08" db="EMBL/GenBank/DDBJ databases">
        <title>Genomic Encyclopedia of Type Strains, Phase IV (KMG-IV): sequencing the most valuable type-strain genomes for metagenomic binning, comparative biology and taxonomic classification.</title>
        <authorList>
            <person name="Goeker M."/>
        </authorList>
    </citation>
    <scope>NUCLEOTIDE SEQUENCE [LARGE SCALE GENOMIC DNA]</scope>
    <source>
        <strain evidence="3 4">DSM 101806</strain>
    </source>
</reference>